<sequence>MDLTVFWKSVANHVPGLPPVRESVTGNIDLTVFWKSVANHVPGLPPVRESVTGNMDLTVFWKSVANHVPGLPPLASRYAFSTCLTAHAEPSFTLYKLVLSSRRRNSRKTTSMV</sequence>
<dbReference type="Proteomes" id="UP001283361">
    <property type="component" value="Unassembled WGS sequence"/>
</dbReference>
<evidence type="ECO:0000313" key="2">
    <source>
        <dbReference type="Proteomes" id="UP001283361"/>
    </source>
</evidence>
<organism evidence="1 2">
    <name type="scientific">Elysia crispata</name>
    <name type="common">lettuce slug</name>
    <dbReference type="NCBI Taxonomy" id="231223"/>
    <lineage>
        <taxon>Eukaryota</taxon>
        <taxon>Metazoa</taxon>
        <taxon>Spiralia</taxon>
        <taxon>Lophotrochozoa</taxon>
        <taxon>Mollusca</taxon>
        <taxon>Gastropoda</taxon>
        <taxon>Heterobranchia</taxon>
        <taxon>Euthyneura</taxon>
        <taxon>Panpulmonata</taxon>
        <taxon>Sacoglossa</taxon>
        <taxon>Placobranchoidea</taxon>
        <taxon>Plakobranchidae</taxon>
        <taxon>Elysia</taxon>
    </lineage>
</organism>
<proteinExistence type="predicted"/>
<evidence type="ECO:0000313" key="1">
    <source>
        <dbReference type="EMBL" id="KAK3774469.1"/>
    </source>
</evidence>
<comment type="caution">
    <text evidence="1">The sequence shown here is derived from an EMBL/GenBank/DDBJ whole genome shotgun (WGS) entry which is preliminary data.</text>
</comment>
<dbReference type="AlphaFoldDB" id="A0AAE0ZRZ6"/>
<reference evidence="1" key="1">
    <citation type="journal article" date="2023" name="G3 (Bethesda)">
        <title>A reference genome for the long-term kleptoplast-retaining sea slug Elysia crispata morphotype clarki.</title>
        <authorList>
            <person name="Eastman K.E."/>
            <person name="Pendleton A.L."/>
            <person name="Shaikh M.A."/>
            <person name="Suttiyut T."/>
            <person name="Ogas R."/>
            <person name="Tomko P."/>
            <person name="Gavelis G."/>
            <person name="Widhalm J.R."/>
            <person name="Wisecaver J.H."/>
        </authorList>
    </citation>
    <scope>NUCLEOTIDE SEQUENCE</scope>
    <source>
        <strain evidence="1">ECLA1</strain>
    </source>
</reference>
<keyword evidence="2" id="KW-1185">Reference proteome</keyword>
<gene>
    <name evidence="1" type="ORF">RRG08_000422</name>
</gene>
<protein>
    <submittedName>
        <fullName evidence="1">Uncharacterized protein</fullName>
    </submittedName>
</protein>
<accession>A0AAE0ZRZ6</accession>
<name>A0AAE0ZRZ6_9GAST</name>
<dbReference type="EMBL" id="JAWDGP010003407">
    <property type="protein sequence ID" value="KAK3774469.1"/>
    <property type="molecule type" value="Genomic_DNA"/>
</dbReference>